<keyword evidence="3" id="KW-0050">Antiport</keyword>
<feature type="transmembrane region" description="Helical" evidence="8">
    <location>
        <begin position="365"/>
        <end position="383"/>
    </location>
</feature>
<evidence type="ECO:0000259" key="9">
    <source>
        <dbReference type="Pfam" id="PF00999"/>
    </source>
</evidence>
<keyword evidence="2" id="KW-0813">Transport</keyword>
<evidence type="ECO:0000256" key="4">
    <source>
        <dbReference type="ARBA" id="ARBA00022692"/>
    </source>
</evidence>
<organism evidence="10 11">
    <name type="scientific">Pseudoalteromonas ulvae</name>
    <dbReference type="NCBI Taxonomy" id="107327"/>
    <lineage>
        <taxon>Bacteria</taxon>
        <taxon>Pseudomonadati</taxon>
        <taxon>Pseudomonadota</taxon>
        <taxon>Gammaproteobacteria</taxon>
        <taxon>Alteromonadales</taxon>
        <taxon>Pseudoalteromonadaceae</taxon>
        <taxon>Pseudoalteromonas</taxon>
    </lineage>
</organism>
<dbReference type="Proteomes" id="UP000194841">
    <property type="component" value="Unassembled WGS sequence"/>
</dbReference>
<dbReference type="GO" id="GO:0015297">
    <property type="term" value="F:antiporter activity"/>
    <property type="evidence" value="ECO:0007669"/>
    <property type="project" value="UniProtKB-KW"/>
</dbReference>
<feature type="domain" description="Cation/H+ exchanger transmembrane" evidence="9">
    <location>
        <begin position="11"/>
        <end position="390"/>
    </location>
</feature>
<keyword evidence="5 8" id="KW-1133">Transmembrane helix</keyword>
<feature type="transmembrane region" description="Helical" evidence="8">
    <location>
        <begin position="116"/>
        <end position="134"/>
    </location>
</feature>
<comment type="caution">
    <text evidence="10">The sequence shown here is derived from an EMBL/GenBank/DDBJ whole genome shotgun (WGS) entry which is preliminary data.</text>
</comment>
<dbReference type="PANTHER" id="PTHR32507:SF8">
    <property type="entry name" value="CNH1P"/>
    <property type="match status" value="1"/>
</dbReference>
<feature type="transmembrane region" description="Helical" evidence="8">
    <location>
        <begin position="245"/>
        <end position="262"/>
    </location>
</feature>
<feature type="transmembrane region" description="Helical" evidence="8">
    <location>
        <begin position="28"/>
        <end position="44"/>
    </location>
</feature>
<comment type="subcellular location">
    <subcellularLocation>
        <location evidence="1">Cell membrane</location>
        <topology evidence="1">Multi-pass membrane protein</topology>
    </subcellularLocation>
</comment>
<feature type="transmembrane region" description="Helical" evidence="8">
    <location>
        <begin position="283"/>
        <end position="316"/>
    </location>
</feature>
<dbReference type="EMBL" id="MWPV01000002">
    <property type="protein sequence ID" value="OUL58067.1"/>
    <property type="molecule type" value="Genomic_DNA"/>
</dbReference>
<keyword evidence="7 8" id="KW-0472">Membrane</keyword>
<keyword evidence="11" id="KW-1185">Reference proteome</keyword>
<protein>
    <recommendedName>
        <fullName evidence="9">Cation/H+ exchanger transmembrane domain-containing protein</fullName>
    </recommendedName>
</protein>
<evidence type="ECO:0000256" key="5">
    <source>
        <dbReference type="ARBA" id="ARBA00022989"/>
    </source>
</evidence>
<keyword evidence="4 8" id="KW-0812">Transmembrane</keyword>
<evidence type="ECO:0000256" key="8">
    <source>
        <dbReference type="SAM" id="Phobius"/>
    </source>
</evidence>
<evidence type="ECO:0000256" key="3">
    <source>
        <dbReference type="ARBA" id="ARBA00022449"/>
    </source>
</evidence>
<dbReference type="GO" id="GO:0005886">
    <property type="term" value="C:plasma membrane"/>
    <property type="evidence" value="ECO:0007669"/>
    <property type="project" value="UniProtKB-SubCell"/>
</dbReference>
<feature type="transmembrane region" description="Helical" evidence="8">
    <location>
        <begin position="336"/>
        <end position="356"/>
    </location>
</feature>
<dbReference type="Pfam" id="PF00999">
    <property type="entry name" value="Na_H_Exchanger"/>
    <property type="match status" value="1"/>
</dbReference>
<evidence type="ECO:0000313" key="11">
    <source>
        <dbReference type="Proteomes" id="UP000194841"/>
    </source>
</evidence>
<evidence type="ECO:0000256" key="2">
    <source>
        <dbReference type="ARBA" id="ARBA00022448"/>
    </source>
</evidence>
<sequence length="398" mass="44526">MEYLNLAFIAFAAFVYSVTLRQLEHNEITGPMFFVLLGFLLTWVDPVIDINFLSSSMQLIIELTLASVLFVDAANADLKILRRNYTYPLLLLIVALPLTFIFSALTMNIFFTSLPFLSSALVAIIITPTDAALSRSFLKAESVPITLREGINTESGLNDGLCVPIFLFLLAAATHQTNSRPLTLAVELLSREIGIAIFVAFISMAIVLLMVHYCENKHYFINKSSPFLFTAIAVFIYSFTQAIEGSGFIAVFISGLIFDWFYKGQAKNKFVKDSEQLSDFMSAIIWCFFGFTAFNLLVNTISVAIICYALLSLTVLRMLPVIFSLYFTQLSVKEKITFGWFGPRGMASIVFALMLYQSEIANKEFLVSICFTVILLSVVIHGLSTQPIIKLFKQKKAE</sequence>
<dbReference type="InterPro" id="IPR006153">
    <property type="entry name" value="Cation/H_exchanger_TM"/>
</dbReference>
<feature type="transmembrane region" description="Helical" evidence="8">
    <location>
        <begin position="155"/>
        <end position="173"/>
    </location>
</feature>
<dbReference type="RefSeq" id="WP_086743372.1">
    <property type="nucleotide sequence ID" value="NZ_MWPV01000002.1"/>
</dbReference>
<dbReference type="AlphaFoldDB" id="A0A244CR09"/>
<evidence type="ECO:0000256" key="6">
    <source>
        <dbReference type="ARBA" id="ARBA00023065"/>
    </source>
</evidence>
<keyword evidence="6" id="KW-0406">Ion transport</keyword>
<dbReference type="GO" id="GO:1902600">
    <property type="term" value="P:proton transmembrane transport"/>
    <property type="evidence" value="ECO:0007669"/>
    <property type="project" value="InterPro"/>
</dbReference>
<proteinExistence type="predicted"/>
<gene>
    <name evidence="10" type="ORF">B1199_06855</name>
</gene>
<dbReference type="OrthoDB" id="9810860at2"/>
<evidence type="ECO:0000256" key="7">
    <source>
        <dbReference type="ARBA" id="ARBA00023136"/>
    </source>
</evidence>
<dbReference type="PANTHER" id="PTHR32507">
    <property type="entry name" value="NA(+)/H(+) ANTIPORTER 1"/>
    <property type="match status" value="1"/>
</dbReference>
<feature type="transmembrane region" description="Helical" evidence="8">
    <location>
        <begin position="6"/>
        <end position="23"/>
    </location>
</feature>
<name>A0A244CR09_PSEDV</name>
<accession>A0A244CR09</accession>
<feature type="transmembrane region" description="Helical" evidence="8">
    <location>
        <begin position="193"/>
        <end position="213"/>
    </location>
</feature>
<feature type="transmembrane region" description="Helical" evidence="8">
    <location>
        <begin position="87"/>
        <end position="110"/>
    </location>
</feature>
<reference evidence="10 11" key="1">
    <citation type="submission" date="2017-02" db="EMBL/GenBank/DDBJ databases">
        <title>Pseudoalteromonas ulvae TC14 Genome.</title>
        <authorList>
            <person name="Molmeret M."/>
        </authorList>
    </citation>
    <scope>NUCLEOTIDE SEQUENCE [LARGE SCALE GENOMIC DNA]</scope>
    <source>
        <strain evidence="10">TC14</strain>
    </source>
</reference>
<evidence type="ECO:0000256" key="1">
    <source>
        <dbReference type="ARBA" id="ARBA00004651"/>
    </source>
</evidence>
<evidence type="ECO:0000313" key="10">
    <source>
        <dbReference type="EMBL" id="OUL58067.1"/>
    </source>
</evidence>